<sequence>MKKGGGVSERFEDKEMKIGGVANKKKMKKNMQRLGGRGGLSLASAKARNDNYNPSVIKKQREFFRNAKHVKKYKKSINQQEHRSTPFNANGLLEI</sequence>
<evidence type="ECO:0000256" key="1">
    <source>
        <dbReference type="SAM" id="MobiDB-lite"/>
    </source>
</evidence>
<dbReference type="PANTHER" id="PTHR15657">
    <property type="entry name" value="THYROID TRANSCRIPTION FACTOR 1-ASSOCIATED PROTEIN 26"/>
    <property type="match status" value="1"/>
</dbReference>
<dbReference type="EMBL" id="PNBA02000008">
    <property type="protein sequence ID" value="KAG6415334.1"/>
    <property type="molecule type" value="Genomic_DNA"/>
</dbReference>
<feature type="region of interest" description="Disordered" evidence="1">
    <location>
        <begin position="34"/>
        <end position="54"/>
    </location>
</feature>
<gene>
    <name evidence="2" type="ORF">SASPL_122743</name>
</gene>
<dbReference type="GO" id="GO:0005634">
    <property type="term" value="C:nucleus"/>
    <property type="evidence" value="ECO:0007669"/>
    <property type="project" value="TreeGrafter"/>
</dbReference>
<protein>
    <submittedName>
        <fullName evidence="2">Uncharacterized protein</fullName>
    </submittedName>
</protein>
<keyword evidence="3" id="KW-1185">Reference proteome</keyword>
<evidence type="ECO:0000313" key="3">
    <source>
        <dbReference type="Proteomes" id="UP000298416"/>
    </source>
</evidence>
<reference evidence="2" key="2">
    <citation type="submission" date="2020-08" db="EMBL/GenBank/DDBJ databases">
        <title>Plant Genome Project.</title>
        <authorList>
            <person name="Zhang R.-G."/>
        </authorList>
    </citation>
    <scope>NUCLEOTIDE SEQUENCE</scope>
    <source>
        <strain evidence="2">Huo1</strain>
        <tissue evidence="2">Leaf</tissue>
    </source>
</reference>
<comment type="caution">
    <text evidence="2">The sequence shown here is derived from an EMBL/GenBank/DDBJ whole genome shotgun (WGS) entry which is preliminary data.</text>
</comment>
<dbReference type="Proteomes" id="UP000298416">
    <property type="component" value="Unassembled WGS sequence"/>
</dbReference>
<dbReference type="AlphaFoldDB" id="A0A8X8ZTA8"/>
<proteinExistence type="predicted"/>
<name>A0A8X8ZTA8_SALSN</name>
<evidence type="ECO:0000313" key="2">
    <source>
        <dbReference type="EMBL" id="KAG6415334.1"/>
    </source>
</evidence>
<dbReference type="PANTHER" id="PTHR15657:SF1">
    <property type="entry name" value="THYROID TRANSCRIPTION FACTOR 1-ASSOCIATED PROTEIN 26"/>
    <property type="match status" value="1"/>
</dbReference>
<organism evidence="2">
    <name type="scientific">Salvia splendens</name>
    <name type="common">Scarlet sage</name>
    <dbReference type="NCBI Taxonomy" id="180675"/>
    <lineage>
        <taxon>Eukaryota</taxon>
        <taxon>Viridiplantae</taxon>
        <taxon>Streptophyta</taxon>
        <taxon>Embryophyta</taxon>
        <taxon>Tracheophyta</taxon>
        <taxon>Spermatophyta</taxon>
        <taxon>Magnoliopsida</taxon>
        <taxon>eudicotyledons</taxon>
        <taxon>Gunneridae</taxon>
        <taxon>Pentapetalae</taxon>
        <taxon>asterids</taxon>
        <taxon>lamiids</taxon>
        <taxon>Lamiales</taxon>
        <taxon>Lamiaceae</taxon>
        <taxon>Nepetoideae</taxon>
        <taxon>Mentheae</taxon>
        <taxon>Salviinae</taxon>
        <taxon>Salvia</taxon>
        <taxon>Salvia subgen. Calosphace</taxon>
        <taxon>core Calosphace</taxon>
    </lineage>
</organism>
<accession>A0A8X8ZTA8</accession>
<feature type="region of interest" description="Disordered" evidence="1">
    <location>
        <begin position="74"/>
        <end position="95"/>
    </location>
</feature>
<reference evidence="2" key="1">
    <citation type="submission" date="2018-01" db="EMBL/GenBank/DDBJ databases">
        <authorList>
            <person name="Mao J.F."/>
        </authorList>
    </citation>
    <scope>NUCLEOTIDE SEQUENCE</scope>
    <source>
        <strain evidence="2">Huo1</strain>
        <tissue evidence="2">Leaf</tissue>
    </source>
</reference>